<accession>A0A7V8NSD5</accession>
<reference evidence="1" key="1">
    <citation type="submission" date="2020-06" db="EMBL/GenBank/DDBJ databases">
        <title>Legume-microbial interactions unlock mineral nutrients during tropical forest succession.</title>
        <authorList>
            <person name="Epihov D.Z."/>
        </authorList>
    </citation>
    <scope>NUCLEOTIDE SEQUENCE [LARGE SCALE GENOMIC DNA]</scope>
    <source>
        <strain evidence="1">Pan2503</strain>
    </source>
</reference>
<sequence length="130" mass="14218">MTLHPARLHNAESFQLPVEDRSAGTVLSIEETKLEKFALPAEVLLLSHPVVLGESGSPVLARDSRAVIGLIEGRWVRDGSVAIARRKEQSIEPPGAAIPVRYAISLLEQHGVAYHSPQRTEIREDTPAKN</sequence>
<gene>
    <name evidence="1" type="ORF">HRJ53_16885</name>
</gene>
<dbReference type="Proteomes" id="UP000567293">
    <property type="component" value="Unassembled WGS sequence"/>
</dbReference>
<protein>
    <submittedName>
        <fullName evidence="1">Uncharacterized protein</fullName>
    </submittedName>
</protein>
<keyword evidence="2" id="KW-1185">Reference proteome</keyword>
<comment type="caution">
    <text evidence="1">The sequence shown here is derived from an EMBL/GenBank/DDBJ whole genome shotgun (WGS) entry which is preliminary data.</text>
</comment>
<dbReference type="AlphaFoldDB" id="A0A7V8NSD5"/>
<dbReference type="EMBL" id="JACDQQ010001619">
    <property type="protein sequence ID" value="MBA0086659.1"/>
    <property type="molecule type" value="Genomic_DNA"/>
</dbReference>
<evidence type="ECO:0000313" key="1">
    <source>
        <dbReference type="EMBL" id="MBA0086659.1"/>
    </source>
</evidence>
<evidence type="ECO:0000313" key="2">
    <source>
        <dbReference type="Proteomes" id="UP000567293"/>
    </source>
</evidence>
<name>A0A7V8NSD5_9BACT</name>
<organism evidence="1 2">
    <name type="scientific">Candidatus Acidiferrum panamense</name>
    <dbReference type="NCBI Taxonomy" id="2741543"/>
    <lineage>
        <taxon>Bacteria</taxon>
        <taxon>Pseudomonadati</taxon>
        <taxon>Acidobacteriota</taxon>
        <taxon>Terriglobia</taxon>
        <taxon>Candidatus Acidiferrales</taxon>
        <taxon>Candidatus Acidiferrum</taxon>
    </lineage>
</organism>
<proteinExistence type="predicted"/>